<name>A0AAE3XN41_9BACT</name>
<proteinExistence type="predicted"/>
<reference evidence="1" key="1">
    <citation type="submission" date="2023-07" db="EMBL/GenBank/DDBJ databases">
        <title>Genomic Encyclopedia of Type Strains, Phase IV (KMG-IV): sequencing the most valuable type-strain genomes for metagenomic binning, comparative biology and taxonomic classification.</title>
        <authorList>
            <person name="Goeker M."/>
        </authorList>
    </citation>
    <scope>NUCLEOTIDE SEQUENCE</scope>
    <source>
        <strain evidence="1">DSM 26174</strain>
    </source>
</reference>
<comment type="caution">
    <text evidence="1">The sequence shown here is derived from an EMBL/GenBank/DDBJ whole genome shotgun (WGS) entry which is preliminary data.</text>
</comment>
<dbReference type="Proteomes" id="UP001185092">
    <property type="component" value="Unassembled WGS sequence"/>
</dbReference>
<dbReference type="RefSeq" id="WP_309939819.1">
    <property type="nucleotide sequence ID" value="NZ_AP025305.1"/>
</dbReference>
<sequence length="120" mass="14132">MHLILDAPYNDIFWDFLNYKAREEFIGDEFDFVIIYPWGVDTSTLFNSRKNSECLISAKTVFFKGDEEFMYDTVIKLGTYSQRVYHNMKGYDVKKCYKLNGKAGWANVNRNNRTVSIVLK</sequence>
<accession>A0AAE3XN41</accession>
<evidence type="ECO:0000313" key="2">
    <source>
        <dbReference type="Proteomes" id="UP001185092"/>
    </source>
</evidence>
<dbReference type="AlphaFoldDB" id="A0AAE3XN41"/>
<evidence type="ECO:0000313" key="1">
    <source>
        <dbReference type="EMBL" id="MDR6240002.1"/>
    </source>
</evidence>
<dbReference type="EMBL" id="JAVDQD010000003">
    <property type="protein sequence ID" value="MDR6240002.1"/>
    <property type="molecule type" value="Genomic_DNA"/>
</dbReference>
<keyword evidence="2" id="KW-1185">Reference proteome</keyword>
<gene>
    <name evidence="1" type="ORF">HNQ88_003050</name>
</gene>
<protein>
    <submittedName>
        <fullName evidence="1">Uncharacterized protein</fullName>
    </submittedName>
</protein>
<organism evidence="1 2">
    <name type="scientific">Aureibacter tunicatorum</name>
    <dbReference type="NCBI Taxonomy" id="866807"/>
    <lineage>
        <taxon>Bacteria</taxon>
        <taxon>Pseudomonadati</taxon>
        <taxon>Bacteroidota</taxon>
        <taxon>Cytophagia</taxon>
        <taxon>Cytophagales</taxon>
        <taxon>Persicobacteraceae</taxon>
        <taxon>Aureibacter</taxon>
    </lineage>
</organism>